<feature type="compositionally biased region" description="Basic and acidic residues" evidence="1">
    <location>
        <begin position="19"/>
        <end position="37"/>
    </location>
</feature>
<evidence type="ECO:0000313" key="2">
    <source>
        <dbReference type="EMBL" id="MCI75378.1"/>
    </source>
</evidence>
<reference evidence="2 3" key="1">
    <citation type="journal article" date="2018" name="Front. Plant Sci.">
        <title>Red Clover (Trifolium pratense) and Zigzag Clover (T. medium) - A Picture of Genomic Similarities and Differences.</title>
        <authorList>
            <person name="Dluhosova J."/>
            <person name="Istvanek J."/>
            <person name="Nedelnik J."/>
            <person name="Repkova J."/>
        </authorList>
    </citation>
    <scope>NUCLEOTIDE SEQUENCE [LARGE SCALE GENOMIC DNA]</scope>
    <source>
        <strain evidence="3">cv. 10/8</strain>
        <tissue evidence="2">Leaf</tissue>
    </source>
</reference>
<evidence type="ECO:0000256" key="1">
    <source>
        <dbReference type="SAM" id="MobiDB-lite"/>
    </source>
</evidence>
<evidence type="ECO:0000313" key="3">
    <source>
        <dbReference type="Proteomes" id="UP000265520"/>
    </source>
</evidence>
<keyword evidence="3" id="KW-1185">Reference proteome</keyword>
<sequence>EDTESEKTVAVDQEPIDVDEVKSTDEPQPKTVEEGIGRRLRSRTPKPTPTAVVTPTGTKKVKDSSLKPVKYGP</sequence>
<organism evidence="2 3">
    <name type="scientific">Trifolium medium</name>
    <dbReference type="NCBI Taxonomy" id="97028"/>
    <lineage>
        <taxon>Eukaryota</taxon>
        <taxon>Viridiplantae</taxon>
        <taxon>Streptophyta</taxon>
        <taxon>Embryophyta</taxon>
        <taxon>Tracheophyta</taxon>
        <taxon>Spermatophyta</taxon>
        <taxon>Magnoliopsida</taxon>
        <taxon>eudicotyledons</taxon>
        <taxon>Gunneridae</taxon>
        <taxon>Pentapetalae</taxon>
        <taxon>rosids</taxon>
        <taxon>fabids</taxon>
        <taxon>Fabales</taxon>
        <taxon>Fabaceae</taxon>
        <taxon>Papilionoideae</taxon>
        <taxon>50 kb inversion clade</taxon>
        <taxon>NPAAA clade</taxon>
        <taxon>Hologalegina</taxon>
        <taxon>IRL clade</taxon>
        <taxon>Trifolieae</taxon>
        <taxon>Trifolium</taxon>
    </lineage>
</organism>
<feature type="compositionally biased region" description="Low complexity" evidence="1">
    <location>
        <begin position="49"/>
        <end position="58"/>
    </location>
</feature>
<feature type="region of interest" description="Disordered" evidence="1">
    <location>
        <begin position="1"/>
        <end position="73"/>
    </location>
</feature>
<dbReference type="AlphaFoldDB" id="A0A392URA2"/>
<dbReference type="Proteomes" id="UP000265520">
    <property type="component" value="Unassembled WGS sequence"/>
</dbReference>
<feature type="non-terminal residue" evidence="2">
    <location>
        <position position="73"/>
    </location>
</feature>
<protein>
    <submittedName>
        <fullName evidence="2">Uncharacterized protein</fullName>
    </submittedName>
</protein>
<comment type="caution">
    <text evidence="2">The sequence shown here is derived from an EMBL/GenBank/DDBJ whole genome shotgun (WGS) entry which is preliminary data.</text>
</comment>
<name>A0A392URA2_9FABA</name>
<feature type="non-terminal residue" evidence="2">
    <location>
        <position position="1"/>
    </location>
</feature>
<accession>A0A392URA2</accession>
<dbReference type="EMBL" id="LXQA010881399">
    <property type="protein sequence ID" value="MCI75378.1"/>
    <property type="molecule type" value="Genomic_DNA"/>
</dbReference>
<proteinExistence type="predicted"/>